<dbReference type="EMBL" id="MRVG01000005">
    <property type="protein sequence ID" value="PMB68329.1"/>
    <property type="molecule type" value="Genomic_DNA"/>
</dbReference>
<dbReference type="Proteomes" id="UP000235728">
    <property type="component" value="Unassembled WGS sequence"/>
</dbReference>
<name>A0A2N6NM29_BEABA</name>
<organism evidence="1 2">
    <name type="scientific">Beauveria bassiana</name>
    <name type="common">White muscardine disease fungus</name>
    <name type="synonym">Tritirachium shiotae</name>
    <dbReference type="NCBI Taxonomy" id="176275"/>
    <lineage>
        <taxon>Eukaryota</taxon>
        <taxon>Fungi</taxon>
        <taxon>Dikarya</taxon>
        <taxon>Ascomycota</taxon>
        <taxon>Pezizomycotina</taxon>
        <taxon>Sordariomycetes</taxon>
        <taxon>Hypocreomycetidae</taxon>
        <taxon>Hypocreales</taxon>
        <taxon>Cordycipitaceae</taxon>
        <taxon>Beauveria</taxon>
    </lineage>
</organism>
<accession>A0A2N6NM29</accession>
<evidence type="ECO:0000313" key="2">
    <source>
        <dbReference type="Proteomes" id="UP000235728"/>
    </source>
</evidence>
<dbReference type="AlphaFoldDB" id="A0A2N6NM29"/>
<protein>
    <submittedName>
        <fullName evidence="1">Uncharacterized protein</fullName>
    </submittedName>
</protein>
<reference evidence="1 2" key="1">
    <citation type="journal article" date="2016" name="Appl. Microbiol. Biotechnol.">
        <title>Characterization of T-DNA insertion mutants with decreased virulence in the entomopathogenic fungus Beauveria bassiana JEF-007.</title>
        <authorList>
            <person name="Kim S."/>
            <person name="Lee S.J."/>
            <person name="Nai Y.S."/>
            <person name="Yu J.S."/>
            <person name="Lee M.R."/>
            <person name="Yang Y.T."/>
            <person name="Kim J.S."/>
        </authorList>
    </citation>
    <scope>NUCLEOTIDE SEQUENCE [LARGE SCALE GENOMIC DNA]</scope>
    <source>
        <strain evidence="1 2">JEF-007</strain>
    </source>
</reference>
<proteinExistence type="predicted"/>
<evidence type="ECO:0000313" key="1">
    <source>
        <dbReference type="EMBL" id="PMB68329.1"/>
    </source>
</evidence>
<sequence>MEDAEVHREIIGITAEWGHILSAQTLAALECALSLLRIHSPVIIIIMLNSNGLSASKFEVIVNVDVN</sequence>
<gene>
    <name evidence="1" type="ORF">BM221_004904</name>
</gene>
<comment type="caution">
    <text evidence="1">The sequence shown here is derived from an EMBL/GenBank/DDBJ whole genome shotgun (WGS) entry which is preliminary data.</text>
</comment>